<dbReference type="InterPro" id="IPR008271">
    <property type="entry name" value="Ser/Thr_kinase_AS"/>
</dbReference>
<name>A0ABP0B5Z3_9PEZI</name>
<evidence type="ECO:0000313" key="3">
    <source>
        <dbReference type="Proteomes" id="UP001642405"/>
    </source>
</evidence>
<dbReference type="Gene3D" id="1.10.510.10">
    <property type="entry name" value="Transferase(Phosphotransferase) domain 1"/>
    <property type="match status" value="1"/>
</dbReference>
<reference evidence="2 3" key="1">
    <citation type="submission" date="2024-01" db="EMBL/GenBank/DDBJ databases">
        <authorList>
            <person name="Allen C."/>
            <person name="Tagirdzhanova G."/>
        </authorList>
    </citation>
    <scope>NUCLEOTIDE SEQUENCE [LARGE SCALE GENOMIC DNA]</scope>
</reference>
<dbReference type="InterPro" id="IPR050167">
    <property type="entry name" value="Ser_Thr_protein_kinase"/>
</dbReference>
<dbReference type="PROSITE" id="PS00108">
    <property type="entry name" value="PROTEIN_KINASE_ST"/>
    <property type="match status" value="1"/>
</dbReference>
<dbReference type="Pfam" id="PF00069">
    <property type="entry name" value="Pkinase"/>
    <property type="match status" value="1"/>
</dbReference>
<dbReference type="EMBL" id="CAWUHB010000009">
    <property type="protein sequence ID" value="CAK7214943.1"/>
    <property type="molecule type" value="Genomic_DNA"/>
</dbReference>
<gene>
    <name evidence="2" type="ORF">SCUCBS95973_002308</name>
</gene>
<dbReference type="InterPro" id="IPR011009">
    <property type="entry name" value="Kinase-like_dom_sf"/>
</dbReference>
<sequence length="269" mass="30027">MEDLSSTQIAEHELSLGDKLKIEPLITATGRIELSACGSRVTKSIIKEMPEFWRSIQRKQLRREIDTYRHLPVHPRLVPVLDFGQDGDDAFLAIKYMPNRTLAAYLKQNEAAITAELRTRWIRQTAEGVALLHAHNVIHADLKPTNLLLDADLNVRIADFGGCSLLGQRPYILESGPFYLPAAWREKDALGCSVATDIFGLGSCIFQIVPGKQPYDDMEDGDIETKFTNQEFPSLDGVLCADVVSRCWQSELASAESVLDALTLEETKK</sequence>
<evidence type="ECO:0000313" key="2">
    <source>
        <dbReference type="EMBL" id="CAK7214943.1"/>
    </source>
</evidence>
<protein>
    <recommendedName>
        <fullName evidence="1">Protein kinase domain-containing protein</fullName>
    </recommendedName>
</protein>
<organism evidence="2 3">
    <name type="scientific">Sporothrix curviconia</name>
    <dbReference type="NCBI Taxonomy" id="1260050"/>
    <lineage>
        <taxon>Eukaryota</taxon>
        <taxon>Fungi</taxon>
        <taxon>Dikarya</taxon>
        <taxon>Ascomycota</taxon>
        <taxon>Pezizomycotina</taxon>
        <taxon>Sordariomycetes</taxon>
        <taxon>Sordariomycetidae</taxon>
        <taxon>Ophiostomatales</taxon>
        <taxon>Ophiostomataceae</taxon>
        <taxon>Sporothrix</taxon>
    </lineage>
</organism>
<dbReference type="PANTHER" id="PTHR23257">
    <property type="entry name" value="SERINE-THREONINE PROTEIN KINASE"/>
    <property type="match status" value="1"/>
</dbReference>
<dbReference type="Proteomes" id="UP001642405">
    <property type="component" value="Unassembled WGS sequence"/>
</dbReference>
<dbReference type="SUPFAM" id="SSF56112">
    <property type="entry name" value="Protein kinase-like (PK-like)"/>
    <property type="match status" value="1"/>
</dbReference>
<dbReference type="InterPro" id="IPR000719">
    <property type="entry name" value="Prot_kinase_dom"/>
</dbReference>
<dbReference type="PROSITE" id="PS50011">
    <property type="entry name" value="PROTEIN_KINASE_DOM"/>
    <property type="match status" value="1"/>
</dbReference>
<feature type="domain" description="Protein kinase" evidence="1">
    <location>
        <begin position="1"/>
        <end position="269"/>
    </location>
</feature>
<proteinExistence type="predicted"/>
<accession>A0ABP0B5Z3</accession>
<comment type="caution">
    <text evidence="2">The sequence shown here is derived from an EMBL/GenBank/DDBJ whole genome shotgun (WGS) entry which is preliminary data.</text>
</comment>
<evidence type="ECO:0000259" key="1">
    <source>
        <dbReference type="PROSITE" id="PS50011"/>
    </source>
</evidence>
<dbReference type="SMART" id="SM00220">
    <property type="entry name" value="S_TKc"/>
    <property type="match status" value="1"/>
</dbReference>
<keyword evidence="3" id="KW-1185">Reference proteome</keyword>